<feature type="transmembrane region" description="Helical" evidence="8">
    <location>
        <begin position="166"/>
        <end position="186"/>
    </location>
</feature>
<feature type="domain" description="Major facilitator superfamily (MFS) profile" evidence="9">
    <location>
        <begin position="9"/>
        <end position="403"/>
    </location>
</feature>
<dbReference type="PROSITE" id="PS50850">
    <property type="entry name" value="MFS"/>
    <property type="match status" value="1"/>
</dbReference>
<feature type="transmembrane region" description="Helical" evidence="8">
    <location>
        <begin position="51"/>
        <end position="68"/>
    </location>
</feature>
<protein>
    <submittedName>
        <fullName evidence="10">TCR/Tet family MFS transporter</fullName>
    </submittedName>
</protein>
<dbReference type="RefSeq" id="WP_407050260.1">
    <property type="nucleotide sequence ID" value="NZ_CP158568.1"/>
</dbReference>
<name>A0AAU7XDV2_9HYPH</name>
<organism evidence="10">
    <name type="scientific">Methyloraptor flagellatus</name>
    <dbReference type="NCBI Taxonomy" id="3162530"/>
    <lineage>
        <taxon>Bacteria</taxon>
        <taxon>Pseudomonadati</taxon>
        <taxon>Pseudomonadota</taxon>
        <taxon>Alphaproteobacteria</taxon>
        <taxon>Hyphomicrobiales</taxon>
        <taxon>Ancalomicrobiaceae</taxon>
        <taxon>Methyloraptor</taxon>
    </lineage>
</organism>
<dbReference type="PANTHER" id="PTHR23504">
    <property type="entry name" value="MAJOR FACILITATOR SUPERFAMILY DOMAIN-CONTAINING PROTEIN 10"/>
    <property type="match status" value="1"/>
</dbReference>
<feature type="transmembrane region" description="Helical" evidence="8">
    <location>
        <begin position="138"/>
        <end position="160"/>
    </location>
</feature>
<dbReference type="InterPro" id="IPR036259">
    <property type="entry name" value="MFS_trans_sf"/>
</dbReference>
<keyword evidence="4" id="KW-0813">Transport</keyword>
<evidence type="ECO:0000256" key="8">
    <source>
        <dbReference type="SAM" id="Phobius"/>
    </source>
</evidence>
<evidence type="ECO:0000259" key="9">
    <source>
        <dbReference type="PROSITE" id="PS50850"/>
    </source>
</evidence>
<keyword evidence="5 8" id="KW-0812">Transmembrane</keyword>
<dbReference type="KEGG" id="mflg:ABS361_02425"/>
<dbReference type="Pfam" id="PF07690">
    <property type="entry name" value="MFS_1"/>
    <property type="match status" value="1"/>
</dbReference>
<proteinExistence type="inferred from homology"/>
<dbReference type="InterPro" id="IPR011701">
    <property type="entry name" value="MFS"/>
</dbReference>
<evidence type="ECO:0000256" key="3">
    <source>
        <dbReference type="ARBA" id="ARBA00007520"/>
    </source>
</evidence>
<dbReference type="GO" id="GO:0016020">
    <property type="term" value="C:membrane"/>
    <property type="evidence" value="ECO:0007669"/>
    <property type="project" value="UniProtKB-SubCell"/>
</dbReference>
<feature type="transmembrane region" description="Helical" evidence="8">
    <location>
        <begin position="105"/>
        <end position="126"/>
    </location>
</feature>
<dbReference type="PRINTS" id="PR01035">
    <property type="entry name" value="TCRTETA"/>
</dbReference>
<evidence type="ECO:0000256" key="7">
    <source>
        <dbReference type="ARBA" id="ARBA00023136"/>
    </source>
</evidence>
<keyword evidence="7 8" id="KW-0472">Membrane</keyword>
<feature type="transmembrane region" description="Helical" evidence="8">
    <location>
        <begin position="80"/>
        <end position="99"/>
    </location>
</feature>
<dbReference type="Gene3D" id="1.20.1250.20">
    <property type="entry name" value="MFS general substrate transporter like domains"/>
    <property type="match status" value="1"/>
</dbReference>
<dbReference type="GO" id="GO:0022857">
    <property type="term" value="F:transmembrane transporter activity"/>
    <property type="evidence" value="ECO:0007669"/>
    <property type="project" value="InterPro"/>
</dbReference>
<keyword evidence="6 8" id="KW-1133">Transmembrane helix</keyword>
<dbReference type="InterPro" id="IPR005829">
    <property type="entry name" value="Sugar_transporter_CS"/>
</dbReference>
<evidence type="ECO:0000256" key="4">
    <source>
        <dbReference type="ARBA" id="ARBA00022448"/>
    </source>
</evidence>
<dbReference type="EMBL" id="CP158568">
    <property type="protein sequence ID" value="XBY45169.1"/>
    <property type="molecule type" value="Genomic_DNA"/>
</dbReference>
<feature type="transmembrane region" description="Helical" evidence="8">
    <location>
        <begin position="254"/>
        <end position="273"/>
    </location>
</feature>
<gene>
    <name evidence="10" type="ORF">ABS361_02425</name>
</gene>
<dbReference type="PROSITE" id="PS00216">
    <property type="entry name" value="SUGAR_TRANSPORT_1"/>
    <property type="match status" value="1"/>
</dbReference>
<evidence type="ECO:0000256" key="1">
    <source>
        <dbReference type="ARBA" id="ARBA00003279"/>
    </source>
</evidence>
<feature type="transmembrane region" description="Helical" evidence="8">
    <location>
        <begin position="217"/>
        <end position="234"/>
    </location>
</feature>
<feature type="transmembrane region" description="Helical" evidence="8">
    <location>
        <begin position="375"/>
        <end position="396"/>
    </location>
</feature>
<dbReference type="AlphaFoldDB" id="A0AAU7XDV2"/>
<sequence>MSRDASRRGLIFVVVTVLLDVIGIGIVIPVLPKLIVSLTGEGVDRAAIDGGWLIFTYAAMQFLFAPVIGNLSDRFGRRPVLLVSVATFGLDNLVCALAPTLPWLFVGRALSGLSGGSYTSAAAFIADVSTPETRARNFGFMGMAFGVGFVLGPVIGGLAGEFGPRVPFFVAAGVSVLNLLFGFFFLKESLPAEKRRSFSLARANPLGALREMRKYPALWPLAAVVVLYQIGHDANPSVWSYAGKLRFGWSEADIGLSLAAVGIAMSIVMGGLIGPIVKRFGERRAALIGLSLAAVGFTGYAFAPAGWVMFVFIPVFAFIGLIDPSLRAIAVGQVAEDAQGELQGAIASLKGLTMVGSPILMTQVFGFFTGPHAPVYFPGAPFLVAACLMLIGIVILKSYGRAR</sequence>
<evidence type="ECO:0000256" key="2">
    <source>
        <dbReference type="ARBA" id="ARBA00004141"/>
    </source>
</evidence>
<evidence type="ECO:0000256" key="5">
    <source>
        <dbReference type="ARBA" id="ARBA00022692"/>
    </source>
</evidence>
<dbReference type="SUPFAM" id="SSF103473">
    <property type="entry name" value="MFS general substrate transporter"/>
    <property type="match status" value="1"/>
</dbReference>
<evidence type="ECO:0000256" key="6">
    <source>
        <dbReference type="ARBA" id="ARBA00022989"/>
    </source>
</evidence>
<feature type="transmembrane region" description="Helical" evidence="8">
    <location>
        <begin position="285"/>
        <end position="303"/>
    </location>
</feature>
<feature type="transmembrane region" description="Helical" evidence="8">
    <location>
        <begin position="9"/>
        <end position="31"/>
    </location>
</feature>
<evidence type="ECO:0000313" key="10">
    <source>
        <dbReference type="EMBL" id="XBY45169.1"/>
    </source>
</evidence>
<accession>A0AAU7XDV2</accession>
<dbReference type="InterPro" id="IPR020846">
    <property type="entry name" value="MFS_dom"/>
</dbReference>
<dbReference type="CDD" id="cd17388">
    <property type="entry name" value="MFS_TetA"/>
    <property type="match status" value="1"/>
</dbReference>
<comment type="similarity">
    <text evidence="3">Belongs to the major facilitator superfamily. TCR/Tet family.</text>
</comment>
<comment type="subcellular location">
    <subcellularLocation>
        <location evidence="2">Membrane</location>
        <topology evidence="2">Multi-pass membrane protein</topology>
    </subcellularLocation>
</comment>
<dbReference type="InterPro" id="IPR001958">
    <property type="entry name" value="Tet-R_TetA/multi-R_MdtG-like"/>
</dbReference>
<reference evidence="10" key="1">
    <citation type="submission" date="2024-06" db="EMBL/GenBank/DDBJ databases">
        <title>Methylostella associata gen. nov., sp. nov., a novel Ancalomicrobiaceae-affiliated facultatively methylotrophic bacteria that feed on methanotrophs of the genus Methylococcus.</title>
        <authorList>
            <person name="Saltykova V."/>
            <person name="Danilova O.V."/>
            <person name="Oshkin I.Y."/>
            <person name="Belova S.E."/>
            <person name="Pimenov N.V."/>
            <person name="Dedysh S.N."/>
        </authorList>
    </citation>
    <scope>NUCLEOTIDE SEQUENCE</scope>
    <source>
        <strain evidence="10">S20</strain>
    </source>
</reference>
<comment type="function">
    <text evidence="1">Resistance to tetracycline by an active tetracycline efflux. This is an energy-dependent process that decreases the accumulation of the antibiotic in whole cells. This protein functions as a metal-tetracycline/H(+) antiporter.</text>
</comment>
<dbReference type="PANTHER" id="PTHR23504:SF15">
    <property type="entry name" value="MAJOR FACILITATOR SUPERFAMILY (MFS) PROFILE DOMAIN-CONTAINING PROTEIN"/>
    <property type="match status" value="1"/>
</dbReference>